<dbReference type="InterPro" id="IPR053256">
    <property type="entry name" value="Kelch_repeat-containing"/>
</dbReference>
<evidence type="ECO:0000259" key="2">
    <source>
        <dbReference type="Pfam" id="PF10536"/>
    </source>
</evidence>
<dbReference type="FunFam" id="2.120.10.80:FF:000087">
    <property type="entry name" value="Kelch repeat-containing protein"/>
    <property type="match status" value="1"/>
</dbReference>
<dbReference type="PANTHER" id="PTHR46773:SF5">
    <property type="entry name" value="OS04G0487100 PROTEIN"/>
    <property type="match status" value="1"/>
</dbReference>
<reference evidence="3 4" key="1">
    <citation type="submission" date="2022-03" db="EMBL/GenBank/DDBJ databases">
        <authorList>
            <person name="Nunn A."/>
            <person name="Chopra R."/>
            <person name="Nunn A."/>
            <person name="Contreras Garrido A."/>
        </authorList>
    </citation>
    <scope>NUCLEOTIDE SEQUENCE [LARGE SCALE GENOMIC DNA]</scope>
</reference>
<dbReference type="Pfam" id="PF24681">
    <property type="entry name" value="Kelch_KLHDC2_KLHL20_DRC7"/>
    <property type="match status" value="1"/>
</dbReference>
<evidence type="ECO:0000313" key="3">
    <source>
        <dbReference type="EMBL" id="CAH2036406.1"/>
    </source>
</evidence>
<dbReference type="PANTHER" id="PTHR46773">
    <property type="match status" value="1"/>
</dbReference>
<dbReference type="FunFam" id="2.120.10.80:FF:000168">
    <property type="entry name" value="Kelch repeat-containing protein At3g27220"/>
    <property type="match status" value="1"/>
</dbReference>
<evidence type="ECO:0000313" key="4">
    <source>
        <dbReference type="Proteomes" id="UP000836841"/>
    </source>
</evidence>
<proteinExistence type="predicted"/>
<feature type="compositionally biased region" description="Basic and acidic residues" evidence="1">
    <location>
        <begin position="528"/>
        <end position="545"/>
    </location>
</feature>
<dbReference type="EMBL" id="OU466857">
    <property type="protein sequence ID" value="CAH2036406.1"/>
    <property type="molecule type" value="Genomic_DNA"/>
</dbReference>
<dbReference type="AlphaFoldDB" id="A0AAU9R9I6"/>
<keyword evidence="4" id="KW-1185">Reference proteome</keyword>
<organism evidence="3 4">
    <name type="scientific">Thlaspi arvense</name>
    <name type="common">Field penny-cress</name>
    <dbReference type="NCBI Taxonomy" id="13288"/>
    <lineage>
        <taxon>Eukaryota</taxon>
        <taxon>Viridiplantae</taxon>
        <taxon>Streptophyta</taxon>
        <taxon>Embryophyta</taxon>
        <taxon>Tracheophyta</taxon>
        <taxon>Spermatophyta</taxon>
        <taxon>Magnoliopsida</taxon>
        <taxon>eudicotyledons</taxon>
        <taxon>Gunneridae</taxon>
        <taxon>Pentapetalae</taxon>
        <taxon>rosids</taxon>
        <taxon>malvids</taxon>
        <taxon>Brassicales</taxon>
        <taxon>Brassicaceae</taxon>
        <taxon>Thlaspideae</taxon>
        <taxon>Thlaspi</taxon>
    </lineage>
</organism>
<dbReference type="InterPro" id="IPR019557">
    <property type="entry name" value="AminoTfrase-like_pln_mobile"/>
</dbReference>
<protein>
    <recommendedName>
        <fullName evidence="2">Aminotransferase-like plant mobile domain-containing protein</fullName>
    </recommendedName>
</protein>
<feature type="domain" description="Aminotransferase-like plant mobile" evidence="2">
    <location>
        <begin position="50"/>
        <end position="368"/>
    </location>
</feature>
<sequence>MQNRSESCPPDLKALSLSVSFSGWRLANTKFKSWATKMADLHEPTWKKAGIFEAVMASRQRIFRTNTDLVMGIAEKWSPDTKTFVFPWGEATITLEDVMVLLGFSVLGSPYFAPLDSSGEMTEAKLKRAFQKLLEGKMTIVTQVAWMERFMNSEDELEHVAFLVLWLSYFVFPSSSYVISKAVFPIAVHLSRGTRIALAPAVLAHLYAELTLLKNHIRDLTINKSTEKIVLSSLFHLVHVWTWERFRELQPKPNPMVEEGEPRMARWDNLQQRRKSNVRKVLENSKVDSFEWRPYTKTVANWKFPRFYPEKAMSVRWWRKSSLELQCSRVAESLRQRNITGGDGTTSSVPSGPKKRKYTKRARDKDESTLGEFSSNDEKDDDSLTIAQVMGLRKKKCSDVKNNGRDAFGQLGEKSILEDSGPLQKLSWIRADGNEIVPPPEIEQSDEETDEAGSKAGKNTLLSPLDEDNSLVPPKLQPLTLFLQPLGEGFPGILKRSRKRRTTENLKSASREVLLGELFHKDLVKRKSEHLGNKRAREDDDKNCMDDDEEEEEEEEEAGSKAGKNTVLITGNENNSLDPLLGANRGAVESIVSPPETKQNFDVEVDLSGVNAEKKRIMVGDGTKETECLVHEDGEKQISIEKQRMVALYELAANLEARMMKVEKISAKIRKWKTRRNQNKNGINHRDMAKKHKYGRLVLVSCIALLATGLVADFLWATSHRFSSAAVSYWSAGISLPSSVTTATVSEQEKDTKKNKKKKESVKERKLSATFQDLPAPELEWEKMAASPVPRLDGAAIQIRDLLYVFAGYGTIDLVHSHVDIYNFTDNSWGGRFDMPKEMAHSHLGMVTDERFIYIVTGQFGPQCRGPTAKTFVLDTDTNTWEDFVPLPVPRYAPATQLWRGRLHVMGGSKENRFTPGLEHWSIAVKDGKPLENQWRSEIPIPRGGPHRACVVVDDRLFVIGGQEGDFMAKPGSPIFKCSRRMEVVFSDVYMLDEEMKWKVMPPMPKPDSHIEFAWKVVNNSIVIVGGTTEKHPETKKMVLVGEIFQFNLNTLKWYVIGKLPYRVKTTLVGYWDGHIYFTSGQRDKGPDDPAPRKVLAEMWRTKLILNS</sequence>
<feature type="region of interest" description="Disordered" evidence="1">
    <location>
        <begin position="435"/>
        <end position="473"/>
    </location>
</feature>
<feature type="compositionally biased region" description="Acidic residues" evidence="1">
    <location>
        <begin position="546"/>
        <end position="557"/>
    </location>
</feature>
<dbReference type="InterPro" id="IPR015915">
    <property type="entry name" value="Kelch-typ_b-propeller"/>
</dbReference>
<feature type="region of interest" description="Disordered" evidence="1">
    <location>
        <begin position="528"/>
        <end position="566"/>
    </location>
</feature>
<name>A0AAU9R9I6_THLAR</name>
<dbReference type="Gene3D" id="2.120.10.80">
    <property type="entry name" value="Kelch-type beta propeller"/>
    <property type="match status" value="2"/>
</dbReference>
<feature type="region of interest" description="Disordered" evidence="1">
    <location>
        <begin position="336"/>
        <end position="379"/>
    </location>
</feature>
<dbReference type="SUPFAM" id="SSF117281">
    <property type="entry name" value="Kelch motif"/>
    <property type="match status" value="1"/>
</dbReference>
<dbReference type="Proteomes" id="UP000836841">
    <property type="component" value="Chromosome 1"/>
</dbReference>
<evidence type="ECO:0000256" key="1">
    <source>
        <dbReference type="SAM" id="MobiDB-lite"/>
    </source>
</evidence>
<dbReference type="Pfam" id="PF10536">
    <property type="entry name" value="PMD"/>
    <property type="match status" value="1"/>
</dbReference>
<accession>A0AAU9R9I6</accession>
<gene>
    <name evidence="3" type="ORF">TAV2_LOCUS1562</name>
</gene>